<dbReference type="RefSeq" id="WP_089074523.1">
    <property type="nucleotide sequence ID" value="NZ_CBCSAM010000008.1"/>
</dbReference>
<dbReference type="InterPro" id="IPR007761">
    <property type="entry name" value="MtlR-like"/>
</dbReference>
<organism evidence="1 2">
    <name type="scientific">Paraphotobacterium marinum</name>
    <dbReference type="NCBI Taxonomy" id="1755811"/>
    <lineage>
        <taxon>Bacteria</taxon>
        <taxon>Pseudomonadati</taxon>
        <taxon>Pseudomonadota</taxon>
        <taxon>Gammaproteobacteria</taxon>
        <taxon>Vibrionales</taxon>
        <taxon>Vibrionaceae</taxon>
        <taxon>Paraphotobacterium</taxon>
    </lineage>
</organism>
<dbReference type="Proteomes" id="UP000242175">
    <property type="component" value="Chromosome small"/>
</dbReference>
<dbReference type="EMBL" id="CP022356">
    <property type="protein sequence ID" value="ASK79615.1"/>
    <property type="molecule type" value="Genomic_DNA"/>
</dbReference>
<gene>
    <name evidence="1" type="ORF">CF386_11210</name>
</gene>
<evidence type="ECO:0000313" key="1">
    <source>
        <dbReference type="EMBL" id="ASK79615.1"/>
    </source>
</evidence>
<keyword evidence="2" id="KW-1185">Reference proteome</keyword>
<evidence type="ECO:0000313" key="2">
    <source>
        <dbReference type="Proteomes" id="UP000242175"/>
    </source>
</evidence>
<reference evidence="1 2" key="1">
    <citation type="journal article" date="2016" name="Int. J. Syst. Evol. Microbiol.">
        <title>Paraphotobacterium marinum gen. nov., sp. nov., a member of the family Vibrionaceae, isolated from surface seawater.</title>
        <authorList>
            <person name="Huang Z."/>
            <person name="Dong C."/>
            <person name="Shao Z."/>
        </authorList>
    </citation>
    <scope>NUCLEOTIDE SEQUENCE [LARGE SCALE GENOMIC DNA]</scope>
    <source>
        <strain evidence="1 2">NSCS20N07D</strain>
    </source>
</reference>
<dbReference type="SUPFAM" id="SSF158668">
    <property type="entry name" value="MtlR-like"/>
    <property type="match status" value="1"/>
</dbReference>
<dbReference type="KEGG" id="pmai:CF386_11210"/>
<name>A0A220VGX2_9GAMM</name>
<dbReference type="InterPro" id="IPR038026">
    <property type="entry name" value="MtlR-like_sf"/>
</dbReference>
<dbReference type="Pfam" id="PF05068">
    <property type="entry name" value="MtlR"/>
    <property type="match status" value="1"/>
</dbReference>
<accession>A0A220VGX2</accession>
<proteinExistence type="predicted"/>
<protein>
    <submittedName>
        <fullName evidence="1">Uncharacterized protein</fullName>
    </submittedName>
</protein>
<sequence>MKNINEPSCESEILETLEEHENINDFIQIAIHILDSLIFKAVKYYLNNSQNYETQFIVEPLFLNNGPLNDNSVQLKLLLGLGKLPYKWYCFCNLMFELDITTPLGIDDIKNLFTKITNNSNVRSKVKLNPLEDLPTKIKLSLSEAKLKSAVSLQLIELNKTLFSTKN</sequence>
<dbReference type="AlphaFoldDB" id="A0A220VGX2"/>
<dbReference type="Gene3D" id="1.20.120.330">
    <property type="entry name" value="Nucleotidyltransferases domain 2"/>
    <property type="match status" value="1"/>
</dbReference>